<dbReference type="InterPro" id="IPR045865">
    <property type="entry name" value="ACT-like_dom_sf"/>
</dbReference>
<protein>
    <submittedName>
        <fullName evidence="1">Formyltetrahydrofolate deformylase</fullName>
    </submittedName>
</protein>
<evidence type="ECO:0000313" key="2">
    <source>
        <dbReference type="Proteomes" id="UP000247437"/>
    </source>
</evidence>
<dbReference type="GO" id="GO:0008864">
    <property type="term" value="F:formyltetrahydrofolate deformylase activity"/>
    <property type="evidence" value="ECO:0007669"/>
    <property type="project" value="InterPro"/>
</dbReference>
<dbReference type="Proteomes" id="UP000247437">
    <property type="component" value="Unassembled WGS sequence"/>
</dbReference>
<proteinExistence type="predicted"/>
<accession>A0A2W0EBC5</accession>
<dbReference type="AlphaFoldDB" id="A0A2W0EBC5"/>
<gene>
    <name evidence="1" type="ORF">CRX42_34765</name>
</gene>
<dbReference type="SUPFAM" id="SSF55021">
    <property type="entry name" value="ACT-like"/>
    <property type="match status" value="1"/>
</dbReference>
<dbReference type="InterPro" id="IPR004810">
    <property type="entry name" value="PurU"/>
</dbReference>
<name>A0A2W0EBC5_PSEJE</name>
<dbReference type="GO" id="GO:0006189">
    <property type="term" value="P:'de novo' IMP biosynthetic process"/>
    <property type="evidence" value="ECO:0007669"/>
    <property type="project" value="InterPro"/>
</dbReference>
<organism evidence="1 2">
    <name type="scientific">Pseudomonas jessenii</name>
    <dbReference type="NCBI Taxonomy" id="77298"/>
    <lineage>
        <taxon>Bacteria</taxon>
        <taxon>Pseudomonadati</taxon>
        <taxon>Pseudomonadota</taxon>
        <taxon>Gammaproteobacteria</taxon>
        <taxon>Pseudomonadales</taxon>
        <taxon>Pseudomonadaceae</taxon>
        <taxon>Pseudomonas</taxon>
    </lineage>
</organism>
<dbReference type="PRINTS" id="PR01575">
    <property type="entry name" value="FFH4HYDRLASE"/>
</dbReference>
<reference evidence="1 2" key="1">
    <citation type="journal article" date="2018" name="Appl. Microbiol. Biotechnol.">
        <title>Characterization of the caprolactam degradation pathway in Pseudomonas jessenii using mass spectrometry-based proteomics.</title>
        <authorList>
            <person name="Otzen M."/>
            <person name="Palacio C."/>
            <person name="Janssen D.B."/>
        </authorList>
    </citation>
    <scope>NUCLEOTIDE SEQUENCE [LARGE SCALE GENOMIC DNA]</scope>
    <source>
        <strain evidence="1 2">GO3</strain>
    </source>
</reference>
<dbReference type="Gene3D" id="3.30.70.260">
    <property type="match status" value="1"/>
</dbReference>
<dbReference type="CDD" id="cd04875">
    <property type="entry name" value="ACT_F4HF-DF"/>
    <property type="match status" value="1"/>
</dbReference>
<dbReference type="InterPro" id="IPR044074">
    <property type="entry name" value="PurU_ACT"/>
</dbReference>
<sequence>MSRAPDTWILTADCPSVLGTVDAVTRFLFEQGCYVTEHHSFDDRLSGRFFIRVEFRQPDGFDEQSFRAGLAERGEAFGMIFELTAPNYRPKVVIMVSKADHCL</sequence>
<dbReference type="EMBL" id="PDLL01001263">
    <property type="protein sequence ID" value="PYY66026.1"/>
    <property type="molecule type" value="Genomic_DNA"/>
</dbReference>
<evidence type="ECO:0000313" key="1">
    <source>
        <dbReference type="EMBL" id="PYY66026.1"/>
    </source>
</evidence>
<comment type="caution">
    <text evidence="1">The sequence shown here is derived from an EMBL/GenBank/DDBJ whole genome shotgun (WGS) entry which is preliminary data.</text>
</comment>
<feature type="non-terminal residue" evidence="1">
    <location>
        <position position="103"/>
    </location>
</feature>